<dbReference type="InterPro" id="IPR013783">
    <property type="entry name" value="Ig-like_fold"/>
</dbReference>
<accession>E0RW68</accession>
<comment type="similarity">
    <text evidence="1">Belongs to the glycosyl hydrolase 3 family.</text>
</comment>
<dbReference type="Proteomes" id="UP000001299">
    <property type="component" value="Chromosome 1"/>
</dbReference>
<evidence type="ECO:0000256" key="2">
    <source>
        <dbReference type="ARBA" id="ARBA00022729"/>
    </source>
</evidence>
<dbReference type="SUPFAM" id="SSF52279">
    <property type="entry name" value="Beta-D-glucan exohydrolase, C-terminal domain"/>
    <property type="match status" value="1"/>
</dbReference>
<dbReference type="InterPro" id="IPR017853">
    <property type="entry name" value="GH"/>
</dbReference>
<evidence type="ECO:0000259" key="4">
    <source>
        <dbReference type="SMART" id="SM01217"/>
    </source>
</evidence>
<dbReference type="EMBL" id="CP001810">
    <property type="protein sequence ID" value="ADL32934.1"/>
    <property type="molecule type" value="Genomic_DNA"/>
</dbReference>
<dbReference type="Gene3D" id="2.60.40.10">
    <property type="entry name" value="Immunoglobulins"/>
    <property type="match status" value="1"/>
</dbReference>
<dbReference type="InterPro" id="IPR026891">
    <property type="entry name" value="Fn3-like"/>
</dbReference>
<dbReference type="Pfam" id="PF00933">
    <property type="entry name" value="Glyco_hydro_3"/>
    <property type="match status" value="1"/>
</dbReference>
<dbReference type="SMART" id="SM01217">
    <property type="entry name" value="Fn3_like"/>
    <property type="match status" value="1"/>
</dbReference>
<dbReference type="Gene3D" id="3.40.50.1700">
    <property type="entry name" value="Glycoside hydrolase family 3 C-terminal domain"/>
    <property type="match status" value="1"/>
</dbReference>
<reference evidence="5 6" key="1">
    <citation type="journal article" date="2010" name="PLoS ONE">
        <title>The glycobiome of the rumen bacterium Butyrivibrio proteoclasticus B316(T) highlights adaptation to a polysaccharide-rich environment.</title>
        <authorList>
            <person name="Kelly W.J."/>
            <person name="Leahy S.C."/>
            <person name="Altermann E."/>
            <person name="Yeoman C.J."/>
            <person name="Dunne J.C."/>
            <person name="Kong Z."/>
            <person name="Pacheco D.M."/>
            <person name="Li D."/>
            <person name="Noel S.J."/>
            <person name="Moon C.D."/>
            <person name="Cookson A.L."/>
            <person name="Attwood G.T."/>
        </authorList>
    </citation>
    <scope>NUCLEOTIDE SEQUENCE [LARGE SCALE GENOMIC DNA]</scope>
    <source>
        <strain evidence="6">ATCC 51982 / DSM 14932 / B316</strain>
    </source>
</reference>
<evidence type="ECO:0000313" key="6">
    <source>
        <dbReference type="Proteomes" id="UP000001299"/>
    </source>
</evidence>
<dbReference type="Gene3D" id="3.20.20.300">
    <property type="entry name" value="Glycoside hydrolase, family 3, N-terminal domain"/>
    <property type="match status" value="1"/>
</dbReference>
<keyword evidence="5" id="KW-0326">Glycosidase</keyword>
<dbReference type="InterPro" id="IPR036881">
    <property type="entry name" value="Glyco_hydro_3_C_sf"/>
</dbReference>
<dbReference type="GO" id="GO:0009044">
    <property type="term" value="F:xylan 1,4-beta-xylosidase activity"/>
    <property type="evidence" value="ECO:0007669"/>
    <property type="project" value="UniProtKB-EC"/>
</dbReference>
<keyword evidence="6" id="KW-1185">Reference proteome</keyword>
<dbReference type="InterPro" id="IPR044993">
    <property type="entry name" value="BXL"/>
</dbReference>
<evidence type="ECO:0000256" key="1">
    <source>
        <dbReference type="ARBA" id="ARBA00005336"/>
    </source>
</evidence>
<protein>
    <submittedName>
        <fullName evidence="5">Beta-xylosidase Xyl3A</fullName>
        <ecNumber evidence="5">3.2.1.37</ecNumber>
    </submittedName>
</protein>
<dbReference type="InterPro" id="IPR002772">
    <property type="entry name" value="Glyco_hydro_3_C"/>
</dbReference>
<dbReference type="HOGENOM" id="CLU_004542_5_3_9"/>
<dbReference type="PANTHER" id="PTHR42721:SF3">
    <property type="entry name" value="BETA-D-XYLOSIDASE 5-RELATED"/>
    <property type="match status" value="1"/>
</dbReference>
<gene>
    <name evidence="5" type="primary">xyl3A</name>
    <name evidence="5" type="ordered locus">bpr_I0184</name>
</gene>
<sequence length="709" mass="78182">MNREEARKRAKELVAKMTVEEKASQLRYDAPAIDRLGIPAYNWWNEALHGVARAGTATMFPQAIGLAAAFDEELMSEVGEVIAEEARAKYNEQSKREDRDIYKGLTFWAPNVNIFRDPRWGRGHETYGEDPFLTSRLAVPFVKAMQGDGEYMKAAACAKHFAVHSGPEGERHFFDAKASKKDLEETYLPAFEALVKEAEVEAVMGAYNRTNGEPCCANKPLMVDTLRGKWGFQGHFVSDCWAIKDFHENHKVTSSPEESAKLALEMGCDLNCGCTYQSIMNGVRAGLIDEKLITESCERLFTTRFLLGMFDKTEFDEIPYEKVECKEHLAVAKRAARESVVLLKNDGLLPLNKDSIKTIGVVGPNANSRLSLIGNYHGTSSRYITVLEGIQDKVGDDVRVLYSEGCDIFQNNISNLADPNLPDRLSEAQAVADHSDVVVVVVGLDENLEGEEGDAGNQFASGDKINLNLPLSQRQLLNAVLDCGKPTIVIDMAGSAIDLSKAQDEANAVLQAFYPGARGGADVADILFGDVSPSGKLPVTFYKSADDLPDFKDYSMKNRTYKYFTGTPLYPFGYGLTYGDCYVKPDYDFNVKYADADKVSGAEITVTVVNDGKLDTDEVVQLYIKDMDSYFATTNPSLVGFKRVHVPAGGETRVTLTVSEKAFTSVNEEGERAVFGKNFRLYAGTQQPGARSEELTGHKCITVDFAIAR</sequence>
<name>E0RW68_BUTPB</name>
<dbReference type="eggNOG" id="COG1472">
    <property type="taxonomic scope" value="Bacteria"/>
</dbReference>
<organism evidence="5 6">
    <name type="scientific">Butyrivibrio proteoclasticus (strain ATCC 51982 / DSM 14932 / B316)</name>
    <name type="common">Clostridium proteoclasticum</name>
    <dbReference type="NCBI Taxonomy" id="515622"/>
    <lineage>
        <taxon>Bacteria</taxon>
        <taxon>Bacillati</taxon>
        <taxon>Bacillota</taxon>
        <taxon>Clostridia</taxon>
        <taxon>Lachnospirales</taxon>
        <taxon>Lachnospiraceae</taxon>
        <taxon>Butyrivibrio</taxon>
    </lineage>
</organism>
<keyword evidence="3 5" id="KW-0378">Hydrolase</keyword>
<feature type="domain" description="Fibronectin type III-like" evidence="4">
    <location>
        <begin position="618"/>
        <end position="687"/>
    </location>
</feature>
<keyword evidence="2" id="KW-0732">Signal</keyword>
<dbReference type="PRINTS" id="PR00133">
    <property type="entry name" value="GLHYDRLASE3"/>
</dbReference>
<dbReference type="CAZy" id="GH3">
    <property type="family name" value="Glycoside Hydrolase Family 3"/>
</dbReference>
<dbReference type="GO" id="GO:0031222">
    <property type="term" value="P:arabinan catabolic process"/>
    <property type="evidence" value="ECO:0007669"/>
    <property type="project" value="TreeGrafter"/>
</dbReference>
<dbReference type="STRING" id="515622.bpr_I0184"/>
<evidence type="ECO:0000256" key="3">
    <source>
        <dbReference type="ARBA" id="ARBA00022801"/>
    </source>
</evidence>
<dbReference type="EC" id="3.2.1.37" evidence="5"/>
<dbReference type="SUPFAM" id="SSF51445">
    <property type="entry name" value="(Trans)glycosidases"/>
    <property type="match status" value="1"/>
</dbReference>
<dbReference type="AlphaFoldDB" id="E0RW68"/>
<evidence type="ECO:0000313" key="5">
    <source>
        <dbReference type="EMBL" id="ADL32934.1"/>
    </source>
</evidence>
<dbReference type="InterPro" id="IPR036962">
    <property type="entry name" value="Glyco_hydro_3_N_sf"/>
</dbReference>
<dbReference type="Pfam" id="PF01915">
    <property type="entry name" value="Glyco_hydro_3_C"/>
    <property type="match status" value="1"/>
</dbReference>
<proteinExistence type="inferred from homology"/>
<dbReference type="GO" id="GO:0046556">
    <property type="term" value="F:alpha-L-arabinofuranosidase activity"/>
    <property type="evidence" value="ECO:0007669"/>
    <property type="project" value="TreeGrafter"/>
</dbReference>
<dbReference type="Pfam" id="PF14310">
    <property type="entry name" value="Fn3-like"/>
    <property type="match status" value="1"/>
</dbReference>
<dbReference type="InterPro" id="IPR001764">
    <property type="entry name" value="Glyco_hydro_3_N"/>
</dbReference>
<dbReference type="PANTHER" id="PTHR42721">
    <property type="entry name" value="SUGAR HYDROLASE-RELATED"/>
    <property type="match status" value="1"/>
</dbReference>
<dbReference type="KEGG" id="bpb:bpr_I0184"/>
<dbReference type="GO" id="GO:0045493">
    <property type="term" value="P:xylan catabolic process"/>
    <property type="evidence" value="ECO:0007669"/>
    <property type="project" value="InterPro"/>
</dbReference>
<dbReference type="RefSeq" id="WP_013279592.1">
    <property type="nucleotide sequence ID" value="NC_014387.1"/>
</dbReference>